<dbReference type="Pfam" id="PF12802">
    <property type="entry name" value="MarR_2"/>
    <property type="match status" value="1"/>
</dbReference>
<dbReference type="SMART" id="SM00347">
    <property type="entry name" value="HTH_MARR"/>
    <property type="match status" value="1"/>
</dbReference>
<comment type="caution">
    <text evidence="2">The sequence shown here is derived from an EMBL/GenBank/DDBJ whole genome shotgun (WGS) entry which is preliminary data.</text>
</comment>
<evidence type="ECO:0000259" key="1">
    <source>
        <dbReference type="PROSITE" id="PS50995"/>
    </source>
</evidence>
<keyword evidence="2" id="KW-0238">DNA-binding</keyword>
<dbReference type="GO" id="GO:0003677">
    <property type="term" value="F:DNA binding"/>
    <property type="evidence" value="ECO:0007669"/>
    <property type="project" value="UniProtKB-KW"/>
</dbReference>
<dbReference type="Proteomes" id="UP000256269">
    <property type="component" value="Unassembled WGS sequence"/>
</dbReference>
<protein>
    <submittedName>
        <fullName evidence="2">DNA-binding MarR family transcriptional regulator</fullName>
    </submittedName>
</protein>
<sequence>MDQHHRDTGGDLITALIDEVFQLNGKLLRAGDGLVAEFGLTSARWQILGAIDRDGTTVAQIARHRGLRRQSVREIVTRLRADGLVAVRANPDDRRSPLVSLTPRAHEMLAAVRPAQARWANGLGSTFPPGRLADAVRLLAALRAALDA</sequence>
<dbReference type="InterPro" id="IPR039422">
    <property type="entry name" value="MarR/SlyA-like"/>
</dbReference>
<dbReference type="EMBL" id="QUNO01000024">
    <property type="protein sequence ID" value="REH29607.1"/>
    <property type="molecule type" value="Genomic_DNA"/>
</dbReference>
<reference evidence="2 3" key="1">
    <citation type="submission" date="2018-08" db="EMBL/GenBank/DDBJ databases">
        <title>Genomic Encyclopedia of Archaeal and Bacterial Type Strains, Phase II (KMG-II): from individual species to whole genera.</title>
        <authorList>
            <person name="Goeker M."/>
        </authorList>
    </citation>
    <scope>NUCLEOTIDE SEQUENCE [LARGE SCALE GENOMIC DNA]</scope>
    <source>
        <strain evidence="2 3">DSM 45791</strain>
    </source>
</reference>
<dbReference type="InterPro" id="IPR036390">
    <property type="entry name" value="WH_DNA-bd_sf"/>
</dbReference>
<dbReference type="AlphaFoldDB" id="A0A3E0GV39"/>
<dbReference type="PROSITE" id="PS50995">
    <property type="entry name" value="HTH_MARR_2"/>
    <property type="match status" value="1"/>
</dbReference>
<dbReference type="GO" id="GO:0003700">
    <property type="term" value="F:DNA-binding transcription factor activity"/>
    <property type="evidence" value="ECO:0007669"/>
    <property type="project" value="InterPro"/>
</dbReference>
<dbReference type="SUPFAM" id="SSF46785">
    <property type="entry name" value="Winged helix' DNA-binding domain"/>
    <property type="match status" value="1"/>
</dbReference>
<gene>
    <name evidence="2" type="ORF">BCF44_12434</name>
</gene>
<dbReference type="RefSeq" id="WP_116181156.1">
    <property type="nucleotide sequence ID" value="NZ_CP144375.1"/>
</dbReference>
<accession>A0A3E0GV39</accession>
<dbReference type="OrthoDB" id="5511415at2"/>
<dbReference type="InterPro" id="IPR000835">
    <property type="entry name" value="HTH_MarR-typ"/>
</dbReference>
<evidence type="ECO:0000313" key="3">
    <source>
        <dbReference type="Proteomes" id="UP000256269"/>
    </source>
</evidence>
<dbReference type="Gene3D" id="1.10.10.10">
    <property type="entry name" value="Winged helix-like DNA-binding domain superfamily/Winged helix DNA-binding domain"/>
    <property type="match status" value="1"/>
</dbReference>
<name>A0A3E0GV39_9PSEU</name>
<keyword evidence="3" id="KW-1185">Reference proteome</keyword>
<proteinExistence type="predicted"/>
<evidence type="ECO:0000313" key="2">
    <source>
        <dbReference type="EMBL" id="REH29607.1"/>
    </source>
</evidence>
<feature type="domain" description="HTH marR-type" evidence="1">
    <location>
        <begin position="13"/>
        <end position="144"/>
    </location>
</feature>
<dbReference type="PANTHER" id="PTHR33164:SF57">
    <property type="entry name" value="MARR-FAMILY TRANSCRIPTIONAL REGULATOR"/>
    <property type="match status" value="1"/>
</dbReference>
<dbReference type="PANTHER" id="PTHR33164">
    <property type="entry name" value="TRANSCRIPTIONAL REGULATOR, MARR FAMILY"/>
    <property type="match status" value="1"/>
</dbReference>
<dbReference type="GO" id="GO:0006950">
    <property type="term" value="P:response to stress"/>
    <property type="evidence" value="ECO:0007669"/>
    <property type="project" value="TreeGrafter"/>
</dbReference>
<organism evidence="2 3">
    <name type="scientific">Kutzneria buriramensis</name>
    <dbReference type="NCBI Taxonomy" id="1045776"/>
    <lineage>
        <taxon>Bacteria</taxon>
        <taxon>Bacillati</taxon>
        <taxon>Actinomycetota</taxon>
        <taxon>Actinomycetes</taxon>
        <taxon>Pseudonocardiales</taxon>
        <taxon>Pseudonocardiaceae</taxon>
        <taxon>Kutzneria</taxon>
    </lineage>
</organism>
<dbReference type="InterPro" id="IPR036388">
    <property type="entry name" value="WH-like_DNA-bd_sf"/>
</dbReference>